<evidence type="ECO:0000313" key="3">
    <source>
        <dbReference type="Proteomes" id="UP000693970"/>
    </source>
</evidence>
<feature type="region of interest" description="Disordered" evidence="1">
    <location>
        <begin position="598"/>
        <end position="661"/>
    </location>
</feature>
<feature type="compositionally biased region" description="Polar residues" evidence="1">
    <location>
        <begin position="1"/>
        <end position="11"/>
    </location>
</feature>
<reference evidence="2" key="2">
    <citation type="submission" date="2021-04" db="EMBL/GenBank/DDBJ databases">
        <authorList>
            <person name="Podell S."/>
        </authorList>
    </citation>
    <scope>NUCLEOTIDE SEQUENCE</scope>
    <source>
        <strain evidence="2">Hildebrandi</strain>
    </source>
</reference>
<proteinExistence type="predicted"/>
<protein>
    <submittedName>
        <fullName evidence="2">Uncharacterized protein</fullName>
    </submittedName>
</protein>
<sequence length="1577" mass="178528">MPPKTRNQSSTELDEDESPSAQHASTNSDAQLLDDFLKNVLGRKTDDDPIRLALKKEKIESIDMLLGLVYEEIASLTYDSQHGFEDDGITPKYKSATLPIGHKSLMVHFRTYILHEYENNGIDLQADWTQFDEAKFNQYRTSREAVTRYHQFQNTPVATSNPVITQPSPVQQGPDPAARTIQDWKRGVKRDPTVFSDLSSDSLWESWNRSFTSTIGIQMLGHVLKHSHTPESGTTEAAIFSNEQGYVYNVLNRVVQTNRGREIVRRYYPTRDARKAYTDLCAHYQHSMGTPPTANVREPPIDGEDIKQGIESKHDALQCVTTFTNEQSPNLPQDNGEKFREKIIEIVSDPAANPTRDKTYPDTLTHQGHDGIFHDYAYLVKGCILRSSPQPDHFGQDVSDKTAKVGALPYIAMRLPSGKELDQLPHEIMTLPAPWHPPNLHLEIDKKGYPTFKEASIRPGRNKPYNADLPKHPLEPDKPTSAYMMKPIGSNTLWHTAMSGEPLLQGTLFDKGRPPRQIHLIPLANTSTHRGVTRNIQLPKSIGFQEYYELLSAAAVWYDDSITQKSRRMIYPHENDHDWEDNHWKTEDPFDIDSNAHMSRQRSQRGQHMGSPPIRGNQKALMPKEMWHARSDSSKAASDTLSEEEEEMILEKGQPNVNRSPSEDVEEEFRDAPAASPVQTAKCNVQFQVHNACITSKSFAYTLSSKSAKSKQFIVDKAYGGILGQDCKVICVSNRTMDIQNTGNHQLDYILIGTVARCIAMGREHPIHSPGQLKLFKHAVCDKSHVGGTQRIKTTDGYIIHMATVRGLPRIRMKSPKNIKFCTFPHIVLTHNNTWESTILDFDHTEEDDQWFDDIEDIKNTLQITTHEMYFDSSAVDCVHTLSQVFATMNAAVTDAYLRPAITHPITSVEDNVPRWGVPTRLVSDSAPIHYSGRAKTMPLNTLLNVIVGTGVLLRYTNKVWYRSLLCPATDDALIPGLDAFGGEAPPYVRPTIFSKSSDPPDDGTNRTDHIPEGTQNIKGSVINDRGDTLVQLSDLLGTAVADVNHDGCNNTLLVANDHLTDAPFESVHSVFSSKRGLRIVKSLGKLNDPAFGLTDIRKTHLGSCTWEDAYTIGCDSFHDKDRFIFKSPNKYIPRMHDTSVRFFVTKSRVDVYKPLEKGNHHELDTLGYVETDDVLIYRYLIRTMQWVILLVSYLMRFKDACIRFGSNKPDYTDLPERHSDPAAILSKHWRYSDIWSTLQQFFSGTGRPRKHLHIIPLINMPIHRGVTENIKSFLGSYEGCYDGTNRTDHIPEGTQNIKGSVINDRGDTLVQLSDLLGTAVADVNHDGCNNTLLVANDHLTDAPFESVHSVFSSKRGLRIVKSLGKLNDPAFGLTDIRKTHLGSCTWEDAYTIGCDSFHDKDRFIFKSPNKYIPRMHDTSVRFFVTKSRVDVYKPLEKGNHHELDTLGYVETDDVLIYRYLIRTMQWVILLVSYLMRFKDACIRFGSNKPDYTDLPERHSDPAAILSKHWRYSDIWSTLQQFFSGTGRPRKHLHIIPLINMPIHRGVTDSVAMGNRQLSREKSDHRHHVGDGTGLRY</sequence>
<accession>A0A9K3Q6U6</accession>
<feature type="compositionally biased region" description="Basic and acidic residues" evidence="1">
    <location>
        <begin position="469"/>
        <end position="478"/>
    </location>
</feature>
<feature type="region of interest" description="Disordered" evidence="1">
    <location>
        <begin position="1556"/>
        <end position="1577"/>
    </location>
</feature>
<evidence type="ECO:0000256" key="1">
    <source>
        <dbReference type="SAM" id="MobiDB-lite"/>
    </source>
</evidence>
<keyword evidence="3" id="KW-1185">Reference proteome</keyword>
<organism evidence="2 3">
    <name type="scientific">Nitzschia inconspicua</name>
    <dbReference type="NCBI Taxonomy" id="303405"/>
    <lineage>
        <taxon>Eukaryota</taxon>
        <taxon>Sar</taxon>
        <taxon>Stramenopiles</taxon>
        <taxon>Ochrophyta</taxon>
        <taxon>Bacillariophyta</taxon>
        <taxon>Bacillariophyceae</taxon>
        <taxon>Bacillariophycidae</taxon>
        <taxon>Bacillariales</taxon>
        <taxon>Bacillariaceae</taxon>
        <taxon>Nitzschia</taxon>
    </lineage>
</organism>
<feature type="region of interest" description="Disordered" evidence="1">
    <location>
        <begin position="158"/>
        <end position="177"/>
    </location>
</feature>
<comment type="caution">
    <text evidence="2">The sequence shown here is derived from an EMBL/GenBank/DDBJ whole genome shotgun (WGS) entry which is preliminary data.</text>
</comment>
<feature type="region of interest" description="Disordered" evidence="1">
    <location>
        <begin position="1"/>
        <end position="30"/>
    </location>
</feature>
<name>A0A9K3Q6U6_9STRA</name>
<evidence type="ECO:0000313" key="2">
    <source>
        <dbReference type="EMBL" id="KAG7372806.1"/>
    </source>
</evidence>
<feature type="compositionally biased region" description="Polar residues" evidence="1">
    <location>
        <begin position="19"/>
        <end position="30"/>
    </location>
</feature>
<feature type="region of interest" description="Disordered" evidence="1">
    <location>
        <begin position="993"/>
        <end position="1019"/>
    </location>
</feature>
<dbReference type="OrthoDB" id="413361at2759"/>
<feature type="region of interest" description="Disordered" evidence="1">
    <location>
        <begin position="453"/>
        <end position="478"/>
    </location>
</feature>
<dbReference type="Proteomes" id="UP000693970">
    <property type="component" value="Unassembled WGS sequence"/>
</dbReference>
<dbReference type="EMBL" id="JAGRRH010000002">
    <property type="protein sequence ID" value="KAG7372806.1"/>
    <property type="molecule type" value="Genomic_DNA"/>
</dbReference>
<gene>
    <name evidence="2" type="ORF">IV203_033530</name>
</gene>
<feature type="compositionally biased region" description="Polar residues" evidence="1">
    <location>
        <begin position="158"/>
        <end position="171"/>
    </location>
</feature>
<reference evidence="2" key="1">
    <citation type="journal article" date="2021" name="Sci. Rep.">
        <title>Diploid genomic architecture of Nitzschia inconspicua, an elite biomass production diatom.</title>
        <authorList>
            <person name="Oliver A."/>
            <person name="Podell S."/>
            <person name="Pinowska A."/>
            <person name="Traller J.C."/>
            <person name="Smith S.R."/>
            <person name="McClure R."/>
            <person name="Beliaev A."/>
            <person name="Bohutskyi P."/>
            <person name="Hill E.A."/>
            <person name="Rabines A."/>
            <person name="Zheng H."/>
            <person name="Allen L.Z."/>
            <person name="Kuo A."/>
            <person name="Grigoriev I.V."/>
            <person name="Allen A.E."/>
            <person name="Hazlebeck D."/>
            <person name="Allen E.E."/>
        </authorList>
    </citation>
    <scope>NUCLEOTIDE SEQUENCE</scope>
    <source>
        <strain evidence="2">Hildebrandi</strain>
    </source>
</reference>